<keyword evidence="2" id="KW-1185">Reference proteome</keyword>
<evidence type="ECO:0000313" key="2">
    <source>
        <dbReference type="Proteomes" id="UP000284177"/>
    </source>
</evidence>
<proteinExistence type="predicted"/>
<gene>
    <name evidence="1" type="ORF">BET03_02890</name>
</gene>
<name>A0A419T4A0_9FIRM</name>
<reference evidence="1 2" key="1">
    <citation type="submission" date="2016-08" db="EMBL/GenBank/DDBJ databases">
        <title>Novel Firmicutes and Novel Genomes.</title>
        <authorList>
            <person name="Poppleton D.I."/>
            <person name="Gribaldo S."/>
        </authorList>
    </citation>
    <scope>NUCLEOTIDE SEQUENCE [LARGE SCALE GENOMIC DNA]</scope>
    <source>
        <strain evidence="1 2">CTT3</strain>
    </source>
</reference>
<dbReference type="AlphaFoldDB" id="A0A419T4A0"/>
<accession>A0A419T4A0</accession>
<dbReference type="Proteomes" id="UP000284177">
    <property type="component" value="Unassembled WGS sequence"/>
</dbReference>
<dbReference type="EMBL" id="MCIB01000012">
    <property type="protein sequence ID" value="RKD32275.1"/>
    <property type="molecule type" value="Genomic_DNA"/>
</dbReference>
<organism evidence="1 2">
    <name type="scientific">Thermohalobacter berrensis</name>
    <dbReference type="NCBI Taxonomy" id="99594"/>
    <lineage>
        <taxon>Bacteria</taxon>
        <taxon>Bacillati</taxon>
        <taxon>Bacillota</taxon>
        <taxon>Tissierellia</taxon>
        <taxon>Tissierellales</taxon>
        <taxon>Thermohalobacteraceae</taxon>
        <taxon>Thermohalobacter</taxon>
    </lineage>
</organism>
<comment type="caution">
    <text evidence="1">The sequence shown here is derived from an EMBL/GenBank/DDBJ whole genome shotgun (WGS) entry which is preliminary data.</text>
</comment>
<protein>
    <submittedName>
        <fullName evidence="1">Uncharacterized protein</fullName>
    </submittedName>
</protein>
<sequence length="163" mass="19449">MLNTITLLIIKDSKYILYQICKYEFLGKIKKYYDIGNNDKLYVYNMHNQENGKIRWTKDKSQVKLSYYNNDKDIKILIKMLGYRPKDNPANVKIYFNDKLVDNFVKESTELEREIYVPKEVLNKNMTQVLTIKTNTWKPSDYGSKDSRDLGVQLDWIKIEEVN</sequence>
<evidence type="ECO:0000313" key="1">
    <source>
        <dbReference type="EMBL" id="RKD32275.1"/>
    </source>
</evidence>